<evidence type="ECO:0000313" key="9">
    <source>
        <dbReference type="Proteomes" id="UP000287701"/>
    </source>
</evidence>
<dbReference type="SUPFAM" id="SSF55811">
    <property type="entry name" value="Nudix"/>
    <property type="match status" value="1"/>
</dbReference>
<dbReference type="PANTHER" id="PTHR12992">
    <property type="entry name" value="NUDIX HYDROLASE"/>
    <property type="match status" value="1"/>
</dbReference>
<keyword evidence="6" id="KW-0464">Manganese</keyword>
<sequence length="217" mass="24342">MKPINNLTSSNIKSLFRNTKTPGWKAQKVMAPPYRQNLVDKARYNPANPRIAAVLIIVYEENGELYFPVIHRNTYPGVHSNQIGFPGGRVESVDGDLQDTALRESLEEINANPNCIEIVGELSQLFIPPSNFMVHPFVGVYNGKPDFIPSEREVKAIIPLKLNEFIHSPNIIEHTVVVDNIAHQVPAFALPNNLICWGATAMMLNEFLVFLRNSLNL</sequence>
<reference evidence="8 9" key="1">
    <citation type="submission" date="2019-01" db="EMBL/GenBank/DDBJ databases">
        <title>Whole Genome of Ornithobacterium rhinotracheale FARPER-174b.</title>
        <authorList>
            <person name="Tataje-Lavanda L.A."/>
            <person name="Montalvan A."/>
            <person name="Montesinos R."/>
            <person name="Zimic M."/>
            <person name="Fernandez-Sanchez M."/>
            <person name="Fernandez-Diaz M."/>
        </authorList>
    </citation>
    <scope>NUCLEOTIDE SEQUENCE [LARGE SCALE GENOMIC DNA]</scope>
    <source>
        <strain evidence="8 9">FARPER-174b</strain>
    </source>
</reference>
<dbReference type="AlphaFoldDB" id="A0A410JSG9"/>
<dbReference type="Proteomes" id="UP000287701">
    <property type="component" value="Chromosome"/>
</dbReference>
<dbReference type="InterPro" id="IPR045121">
    <property type="entry name" value="CoAse"/>
</dbReference>
<comment type="cofactor">
    <cofactor evidence="1">
        <name>Mn(2+)</name>
        <dbReference type="ChEBI" id="CHEBI:29035"/>
    </cofactor>
</comment>
<dbReference type="GO" id="GO:0046872">
    <property type="term" value="F:metal ion binding"/>
    <property type="evidence" value="ECO:0007669"/>
    <property type="project" value="UniProtKB-KW"/>
</dbReference>
<evidence type="ECO:0000256" key="4">
    <source>
        <dbReference type="ARBA" id="ARBA00022801"/>
    </source>
</evidence>
<name>A0A410JSG9_ORNRH</name>
<comment type="cofactor">
    <cofactor evidence="2">
        <name>Mg(2+)</name>
        <dbReference type="ChEBI" id="CHEBI:18420"/>
    </cofactor>
</comment>
<dbReference type="InterPro" id="IPR015797">
    <property type="entry name" value="NUDIX_hydrolase-like_dom_sf"/>
</dbReference>
<evidence type="ECO:0000256" key="1">
    <source>
        <dbReference type="ARBA" id="ARBA00001936"/>
    </source>
</evidence>
<proteinExistence type="predicted"/>
<evidence type="ECO:0000256" key="2">
    <source>
        <dbReference type="ARBA" id="ARBA00001946"/>
    </source>
</evidence>
<keyword evidence="5" id="KW-0460">Magnesium</keyword>
<evidence type="ECO:0000259" key="7">
    <source>
        <dbReference type="PROSITE" id="PS51462"/>
    </source>
</evidence>
<dbReference type="InterPro" id="IPR000086">
    <property type="entry name" value="NUDIX_hydrolase_dom"/>
</dbReference>
<gene>
    <name evidence="8" type="ORF">EQP59_06265</name>
</gene>
<organism evidence="8 9">
    <name type="scientific">Ornithobacterium rhinotracheale</name>
    <dbReference type="NCBI Taxonomy" id="28251"/>
    <lineage>
        <taxon>Bacteria</taxon>
        <taxon>Pseudomonadati</taxon>
        <taxon>Bacteroidota</taxon>
        <taxon>Flavobacteriia</taxon>
        <taxon>Flavobacteriales</taxon>
        <taxon>Weeksellaceae</taxon>
        <taxon>Ornithobacterium</taxon>
    </lineage>
</organism>
<dbReference type="Gene3D" id="3.90.79.10">
    <property type="entry name" value="Nucleoside Triphosphate Pyrophosphohydrolase"/>
    <property type="match status" value="1"/>
</dbReference>
<accession>A0A410JSG9</accession>
<dbReference type="RefSeq" id="WP_128501431.1">
    <property type="nucleotide sequence ID" value="NZ_CP035107.1"/>
</dbReference>
<dbReference type="GO" id="GO:0010945">
    <property type="term" value="F:coenzyme A diphosphatase activity"/>
    <property type="evidence" value="ECO:0007669"/>
    <property type="project" value="InterPro"/>
</dbReference>
<keyword evidence="4" id="KW-0378">Hydrolase</keyword>
<evidence type="ECO:0000313" key="8">
    <source>
        <dbReference type="EMBL" id="QAR30968.1"/>
    </source>
</evidence>
<dbReference type="CDD" id="cd03426">
    <property type="entry name" value="NUDIX_CoAse_Nudt7"/>
    <property type="match status" value="1"/>
</dbReference>
<evidence type="ECO:0000256" key="5">
    <source>
        <dbReference type="ARBA" id="ARBA00022842"/>
    </source>
</evidence>
<dbReference type="PROSITE" id="PS51462">
    <property type="entry name" value="NUDIX"/>
    <property type="match status" value="1"/>
</dbReference>
<evidence type="ECO:0000256" key="3">
    <source>
        <dbReference type="ARBA" id="ARBA00022723"/>
    </source>
</evidence>
<dbReference type="Pfam" id="PF00293">
    <property type="entry name" value="NUDIX"/>
    <property type="match status" value="1"/>
</dbReference>
<evidence type="ECO:0000256" key="6">
    <source>
        <dbReference type="ARBA" id="ARBA00023211"/>
    </source>
</evidence>
<dbReference type="OrthoDB" id="9802805at2"/>
<feature type="domain" description="Nudix hydrolase" evidence="7">
    <location>
        <begin position="49"/>
        <end position="182"/>
    </location>
</feature>
<dbReference type="EMBL" id="CP035107">
    <property type="protein sequence ID" value="QAR30968.1"/>
    <property type="molecule type" value="Genomic_DNA"/>
</dbReference>
<protein>
    <submittedName>
        <fullName evidence="8">CoA pyrophosphatase</fullName>
    </submittedName>
</protein>
<keyword evidence="3" id="KW-0479">Metal-binding</keyword>
<dbReference type="PANTHER" id="PTHR12992:SF11">
    <property type="entry name" value="MITOCHONDRIAL COENZYME A DIPHOSPHATASE NUDT8"/>
    <property type="match status" value="1"/>
</dbReference>